<accession>A0A232FNT7</accession>
<dbReference type="Gene3D" id="3.90.1200.10">
    <property type="match status" value="1"/>
</dbReference>
<organism evidence="2 3">
    <name type="scientific">Trichomalopsis sarcophagae</name>
    <dbReference type="NCBI Taxonomy" id="543379"/>
    <lineage>
        <taxon>Eukaryota</taxon>
        <taxon>Metazoa</taxon>
        <taxon>Ecdysozoa</taxon>
        <taxon>Arthropoda</taxon>
        <taxon>Hexapoda</taxon>
        <taxon>Insecta</taxon>
        <taxon>Pterygota</taxon>
        <taxon>Neoptera</taxon>
        <taxon>Endopterygota</taxon>
        <taxon>Hymenoptera</taxon>
        <taxon>Apocrita</taxon>
        <taxon>Proctotrupomorpha</taxon>
        <taxon>Chalcidoidea</taxon>
        <taxon>Pteromalidae</taxon>
        <taxon>Pteromalinae</taxon>
        <taxon>Trichomalopsis</taxon>
    </lineage>
</organism>
<feature type="domain" description="CHK kinase-like" evidence="1">
    <location>
        <begin position="149"/>
        <end position="335"/>
    </location>
</feature>
<dbReference type="PANTHER" id="PTHR11012:SF55">
    <property type="entry name" value="BHLH DOMAIN-CONTAINING PROTEIN"/>
    <property type="match status" value="1"/>
</dbReference>
<gene>
    <name evidence="2" type="ORF">TSAR_004335</name>
</gene>
<dbReference type="OrthoDB" id="191037at2759"/>
<dbReference type="InterPro" id="IPR004119">
    <property type="entry name" value="EcKL"/>
</dbReference>
<evidence type="ECO:0000313" key="2">
    <source>
        <dbReference type="EMBL" id="OXU32037.1"/>
    </source>
</evidence>
<dbReference type="Pfam" id="PF02958">
    <property type="entry name" value="EcKL"/>
    <property type="match status" value="1"/>
</dbReference>
<dbReference type="EMBL" id="NNAY01000011">
    <property type="protein sequence ID" value="OXU32037.1"/>
    <property type="molecule type" value="Genomic_DNA"/>
</dbReference>
<proteinExistence type="predicted"/>
<dbReference type="InterPro" id="IPR011009">
    <property type="entry name" value="Kinase-like_dom_sf"/>
</dbReference>
<protein>
    <recommendedName>
        <fullName evidence="1">CHK kinase-like domain-containing protein</fullName>
    </recommendedName>
</protein>
<comment type="caution">
    <text evidence="2">The sequence shown here is derived from an EMBL/GenBank/DDBJ whole genome shotgun (WGS) entry which is preliminary data.</text>
</comment>
<reference evidence="2 3" key="1">
    <citation type="journal article" date="2017" name="Curr. Biol.">
        <title>The Evolution of Venom by Co-option of Single-Copy Genes.</title>
        <authorList>
            <person name="Martinson E.O."/>
            <person name="Mrinalini"/>
            <person name="Kelkar Y.D."/>
            <person name="Chang C.H."/>
            <person name="Werren J.H."/>
        </authorList>
    </citation>
    <scope>NUCLEOTIDE SEQUENCE [LARGE SCALE GENOMIC DNA]</scope>
    <source>
        <strain evidence="2 3">Alberta</strain>
        <tissue evidence="2">Whole body</tissue>
    </source>
</reference>
<evidence type="ECO:0000313" key="3">
    <source>
        <dbReference type="Proteomes" id="UP000215335"/>
    </source>
</evidence>
<dbReference type="InterPro" id="IPR015897">
    <property type="entry name" value="CHK_kinase-like"/>
</dbReference>
<keyword evidence="3" id="KW-1185">Reference proteome</keyword>
<dbReference type="Proteomes" id="UP000215335">
    <property type="component" value="Unassembled WGS sequence"/>
</dbReference>
<dbReference type="AlphaFoldDB" id="A0A232FNT7"/>
<dbReference type="SUPFAM" id="SSF56112">
    <property type="entry name" value="Protein kinase-like (PK-like)"/>
    <property type="match status" value="1"/>
</dbReference>
<evidence type="ECO:0000259" key="1">
    <source>
        <dbReference type="SMART" id="SM00587"/>
    </source>
</evidence>
<dbReference type="PANTHER" id="PTHR11012">
    <property type="entry name" value="PROTEIN KINASE-LIKE DOMAIN-CONTAINING"/>
    <property type="match status" value="1"/>
</dbReference>
<sequence length="417" mass="48433">MQSTNDTTNFNDAEESIKICDLESMLRESHNDGRLQLIDFKASNLVPTGENFSSVLVKVEAKIRRGSGEKEVLHLVAKTIKHMEVPFVIWTDVLKKEIFIYSKLIPMYRELQKDAGVAENDLIDCVPKYIAHRYTMKKDGKEVDDQSLLLMENIKVLGYYTCDRKKGLDFQHAALALTTLARYHALGVVLAQKRPHDFEKAKRETVTLGFVAGEFEKGYDSLLQTFEEGPRFAKHLPKIRAAFATVKKGEIISGTKEPWITIIHGDFWTNNLMFHNNDYGEIDSVKFVDFQMCLYASPCRDLAYFLFCSFDQDLFDRLDELLELYFKKFTDTLRCMGCDTAVFTRKSFDEDFKNQTSIGFPMFVLCIKYFTYEVSEEEEKDREIAKNVLRSKCSELCKDKFKRLCEMYEERGWFQSL</sequence>
<name>A0A232FNT7_9HYME</name>
<dbReference type="STRING" id="543379.A0A232FNT7"/>
<dbReference type="SMART" id="SM00587">
    <property type="entry name" value="CHK"/>
    <property type="match status" value="1"/>
</dbReference>